<name>A0AAJ2IW21_9LACT</name>
<comment type="caution">
    <text evidence="2">The sequence shown here is derived from an EMBL/GenBank/DDBJ whole genome shotgun (WGS) entry which is preliminary data.</text>
</comment>
<gene>
    <name evidence="2" type="ORF">P7D17_08740</name>
</gene>
<protein>
    <submittedName>
        <fullName evidence="2">Uncharacterized protein</fullName>
    </submittedName>
</protein>
<accession>A0AAJ2IW21</accession>
<proteinExistence type="predicted"/>
<dbReference type="RefSeq" id="WP_311843077.1">
    <property type="nucleotide sequence ID" value="NZ_JARPXR010000009.1"/>
</dbReference>
<organism evidence="2 3">
    <name type="scientific">Lactococcus petauri</name>
    <dbReference type="NCBI Taxonomy" id="1940789"/>
    <lineage>
        <taxon>Bacteria</taxon>
        <taxon>Bacillati</taxon>
        <taxon>Bacillota</taxon>
        <taxon>Bacilli</taxon>
        <taxon>Lactobacillales</taxon>
        <taxon>Streptococcaceae</taxon>
        <taxon>Lactococcus</taxon>
    </lineage>
</organism>
<evidence type="ECO:0000256" key="1">
    <source>
        <dbReference type="SAM" id="MobiDB-lite"/>
    </source>
</evidence>
<dbReference type="Proteomes" id="UP001262817">
    <property type="component" value="Unassembled WGS sequence"/>
</dbReference>
<feature type="region of interest" description="Disordered" evidence="1">
    <location>
        <begin position="106"/>
        <end position="130"/>
    </location>
</feature>
<evidence type="ECO:0000313" key="3">
    <source>
        <dbReference type="Proteomes" id="UP001262817"/>
    </source>
</evidence>
<feature type="compositionally biased region" description="Basic and acidic residues" evidence="1">
    <location>
        <begin position="117"/>
        <end position="130"/>
    </location>
</feature>
<reference evidence="2" key="1">
    <citation type="submission" date="2023-03" db="EMBL/GenBank/DDBJ databases">
        <authorList>
            <person name="Shen W."/>
            <person name="Cai J."/>
        </authorList>
    </citation>
    <scope>NUCLEOTIDE SEQUENCE</scope>
    <source>
        <strain evidence="2">P86-2</strain>
    </source>
</reference>
<dbReference type="AlphaFoldDB" id="A0AAJ2IW21"/>
<dbReference type="EMBL" id="JARPXR010000009">
    <property type="protein sequence ID" value="MDT2584184.1"/>
    <property type="molecule type" value="Genomic_DNA"/>
</dbReference>
<sequence length="130" mass="13956">MFTRSKKSFEVINFLQSQHFISFTHQVDATHPNKNEDGIIPAGSFYPKNDASAIGITISDADVSNGEQPIGVIVEGYVLGERLPEQPTPEAKAALTGIKFYLENNQPATTDTTAKADAAKTDKDTAGGTK</sequence>
<evidence type="ECO:0000313" key="2">
    <source>
        <dbReference type="EMBL" id="MDT2584184.1"/>
    </source>
</evidence>